<name>A0AAD8NKN1_TARER</name>
<evidence type="ECO:0000313" key="2">
    <source>
        <dbReference type="EMBL" id="KAK1411811.1"/>
    </source>
</evidence>
<protein>
    <submittedName>
        <fullName evidence="2">Uncharacterized protein</fullName>
    </submittedName>
</protein>
<gene>
    <name evidence="2" type="ORF">QVD17_32590</name>
</gene>
<organism evidence="2 3">
    <name type="scientific">Tagetes erecta</name>
    <name type="common">African marigold</name>
    <dbReference type="NCBI Taxonomy" id="13708"/>
    <lineage>
        <taxon>Eukaryota</taxon>
        <taxon>Viridiplantae</taxon>
        <taxon>Streptophyta</taxon>
        <taxon>Embryophyta</taxon>
        <taxon>Tracheophyta</taxon>
        <taxon>Spermatophyta</taxon>
        <taxon>Magnoliopsida</taxon>
        <taxon>eudicotyledons</taxon>
        <taxon>Gunneridae</taxon>
        <taxon>Pentapetalae</taxon>
        <taxon>asterids</taxon>
        <taxon>campanulids</taxon>
        <taxon>Asterales</taxon>
        <taxon>Asteraceae</taxon>
        <taxon>Asteroideae</taxon>
        <taxon>Heliantheae alliance</taxon>
        <taxon>Tageteae</taxon>
        <taxon>Tagetes</taxon>
    </lineage>
</organism>
<proteinExistence type="predicted"/>
<keyword evidence="1" id="KW-1133">Transmembrane helix</keyword>
<keyword evidence="3" id="KW-1185">Reference proteome</keyword>
<dbReference type="Proteomes" id="UP001229421">
    <property type="component" value="Unassembled WGS sequence"/>
</dbReference>
<evidence type="ECO:0000256" key="1">
    <source>
        <dbReference type="SAM" id="Phobius"/>
    </source>
</evidence>
<keyword evidence="1" id="KW-0812">Transmembrane</keyword>
<comment type="caution">
    <text evidence="2">The sequence shown here is derived from an EMBL/GenBank/DDBJ whole genome shotgun (WGS) entry which is preliminary data.</text>
</comment>
<keyword evidence="1" id="KW-0472">Membrane</keyword>
<feature type="transmembrane region" description="Helical" evidence="1">
    <location>
        <begin position="48"/>
        <end position="67"/>
    </location>
</feature>
<dbReference type="AlphaFoldDB" id="A0AAD8NKN1"/>
<evidence type="ECO:0000313" key="3">
    <source>
        <dbReference type="Proteomes" id="UP001229421"/>
    </source>
</evidence>
<reference evidence="2" key="1">
    <citation type="journal article" date="2023" name="bioRxiv">
        <title>Improved chromosome-level genome assembly for marigold (Tagetes erecta).</title>
        <authorList>
            <person name="Jiang F."/>
            <person name="Yuan L."/>
            <person name="Wang S."/>
            <person name="Wang H."/>
            <person name="Xu D."/>
            <person name="Wang A."/>
            <person name="Fan W."/>
        </authorList>
    </citation>
    <scope>NUCLEOTIDE SEQUENCE</scope>
    <source>
        <strain evidence="2">WSJ</strain>
        <tissue evidence="2">Leaf</tissue>
    </source>
</reference>
<sequence length="72" mass="8296">MVENDDIAPSIACRKGEFVRFYLCCGEVEMIEVNFCRKLNVSLTMLHFVLYSVVDVCIDWLYIVAALKTLIM</sequence>
<dbReference type="EMBL" id="JAUHHV010000009">
    <property type="protein sequence ID" value="KAK1411811.1"/>
    <property type="molecule type" value="Genomic_DNA"/>
</dbReference>
<accession>A0AAD8NKN1</accession>